<dbReference type="OrthoDB" id="269227at2759"/>
<dbReference type="PANTHER" id="PTHR11552:SF201">
    <property type="entry name" value="GLUCOSE-METHANOL-CHOLINE OXIDOREDUCTASE N-TERMINAL DOMAIN-CONTAINING PROTEIN"/>
    <property type="match status" value="1"/>
</dbReference>
<feature type="domain" description="Glucose-methanol-choline oxidoreductase N-terminal" evidence="8">
    <location>
        <begin position="93"/>
        <end position="116"/>
    </location>
</feature>
<dbReference type="Gene3D" id="3.50.50.60">
    <property type="entry name" value="FAD/NAD(P)-binding domain"/>
    <property type="match status" value="1"/>
</dbReference>
<evidence type="ECO:0000313" key="11">
    <source>
        <dbReference type="Proteomes" id="UP000008370"/>
    </source>
</evidence>
<keyword evidence="5 7" id="KW-0274">FAD</keyword>
<dbReference type="PANTHER" id="PTHR11552">
    <property type="entry name" value="GLUCOSE-METHANOL-CHOLINE GMC OXIDOREDUCTASE"/>
    <property type="match status" value="1"/>
</dbReference>
<evidence type="ECO:0000256" key="5">
    <source>
        <dbReference type="ARBA" id="ARBA00022827"/>
    </source>
</evidence>
<evidence type="ECO:0000259" key="8">
    <source>
        <dbReference type="PROSITE" id="PS00623"/>
    </source>
</evidence>
<dbReference type="GeneID" id="18913316"/>
<evidence type="ECO:0000256" key="1">
    <source>
        <dbReference type="ARBA" id="ARBA00001974"/>
    </source>
</evidence>
<protein>
    <recommendedName>
        <fullName evidence="8 9">Glucose-methanol-choline oxidoreductase N-terminal domain-containing protein</fullName>
    </recommendedName>
</protein>
<sequence length="337" mass="36675">MSNVSGIDKVSGQSFDYIIAGGGGCGLTLAARLSEDPSTAVLVLESGGANLNDPELLHAALFGSHFGKPQYDWAHNSVKQKHLNNRSVYFSRGKGLGGSTAINFLGYCKPPARHIDDWETLGNPGWNWEAHQEMLERIERFQPPPEDIQIRSKTDPSAWKFGRNGQLLVGIPSIQDGELKLTEAMENAGLRPAPQPYNGDPNGWFWCASTCDTETYTRSYSTTAFYLPNKDRPNLSVLTDAHVRRVLTQPGAAGNLTATGVEFGYGGDIHSVRATREVILSAGALKSPQILELSGIGRNDVLSKIGVPVKLDLPGVGENMQEHMALAMSWELKNEFP</sequence>
<reference evidence="10 11" key="1">
    <citation type="journal article" date="2012" name="BMC Genomics">
        <title>Comparative genomics of the white-rot fungi, Phanerochaete carnosa and P. chrysosporium, to elucidate the genetic basis of the distinct wood types they colonize.</title>
        <authorList>
            <person name="Suzuki H."/>
            <person name="MacDonald J."/>
            <person name="Syed K."/>
            <person name="Salamov A."/>
            <person name="Hori C."/>
            <person name="Aerts A."/>
            <person name="Henrissat B."/>
            <person name="Wiebenga A."/>
            <person name="vanKuyk P.A."/>
            <person name="Barry K."/>
            <person name="Lindquist E."/>
            <person name="LaButti K."/>
            <person name="Lapidus A."/>
            <person name="Lucas S."/>
            <person name="Coutinho P."/>
            <person name="Gong Y."/>
            <person name="Samejima M."/>
            <person name="Mahadevan R."/>
            <person name="Abou-Zaid M."/>
            <person name="de Vries R.P."/>
            <person name="Igarashi K."/>
            <person name="Yadav J.S."/>
            <person name="Grigoriev I.V."/>
            <person name="Master E.R."/>
        </authorList>
    </citation>
    <scope>NUCLEOTIDE SEQUENCE [LARGE SCALE GENOMIC DNA]</scope>
    <source>
        <strain evidence="10 11">HHB-10118-sp</strain>
    </source>
</reference>
<dbReference type="AlphaFoldDB" id="K5VWA1"/>
<comment type="similarity">
    <text evidence="2 7">Belongs to the GMC oxidoreductase family.</text>
</comment>
<evidence type="ECO:0000256" key="7">
    <source>
        <dbReference type="RuleBase" id="RU003968"/>
    </source>
</evidence>
<dbReference type="InterPro" id="IPR036188">
    <property type="entry name" value="FAD/NAD-bd_sf"/>
</dbReference>
<feature type="domain" description="Glucose-methanol-choline oxidoreductase N-terminal" evidence="9">
    <location>
        <begin position="283"/>
        <end position="297"/>
    </location>
</feature>
<dbReference type="RefSeq" id="XP_007400262.1">
    <property type="nucleotide sequence ID" value="XM_007400200.1"/>
</dbReference>
<evidence type="ECO:0000256" key="2">
    <source>
        <dbReference type="ARBA" id="ARBA00010790"/>
    </source>
</evidence>
<dbReference type="EMBL" id="JH930477">
    <property type="protein sequence ID" value="EKM51105.1"/>
    <property type="molecule type" value="Genomic_DNA"/>
</dbReference>
<dbReference type="InterPro" id="IPR000172">
    <property type="entry name" value="GMC_OxRdtase_N"/>
</dbReference>
<dbReference type="Gene3D" id="3.30.560.10">
    <property type="entry name" value="Glucose Oxidase, domain 3"/>
    <property type="match status" value="1"/>
</dbReference>
<dbReference type="SUPFAM" id="SSF51905">
    <property type="entry name" value="FAD/NAD(P)-binding domain"/>
    <property type="match status" value="1"/>
</dbReference>
<evidence type="ECO:0000259" key="9">
    <source>
        <dbReference type="PROSITE" id="PS00624"/>
    </source>
</evidence>
<dbReference type="KEGG" id="pco:PHACADRAFT_213006"/>
<dbReference type="GO" id="GO:0016614">
    <property type="term" value="F:oxidoreductase activity, acting on CH-OH group of donors"/>
    <property type="evidence" value="ECO:0007669"/>
    <property type="project" value="InterPro"/>
</dbReference>
<dbReference type="Pfam" id="PF00732">
    <property type="entry name" value="GMC_oxred_N"/>
    <property type="match status" value="1"/>
</dbReference>
<dbReference type="InParanoid" id="K5VWA1"/>
<proteinExistence type="inferred from homology"/>
<evidence type="ECO:0000313" key="10">
    <source>
        <dbReference type="EMBL" id="EKM51105.1"/>
    </source>
</evidence>
<dbReference type="PROSITE" id="PS00624">
    <property type="entry name" value="GMC_OXRED_2"/>
    <property type="match status" value="1"/>
</dbReference>
<evidence type="ECO:0000256" key="3">
    <source>
        <dbReference type="ARBA" id="ARBA00022630"/>
    </source>
</evidence>
<name>K5VWA1_PHACS</name>
<dbReference type="GO" id="GO:0050660">
    <property type="term" value="F:flavin adenine dinucleotide binding"/>
    <property type="evidence" value="ECO:0007669"/>
    <property type="project" value="InterPro"/>
</dbReference>
<dbReference type="STRING" id="650164.K5VWA1"/>
<keyword evidence="6" id="KW-0560">Oxidoreductase</keyword>
<keyword evidence="3 7" id="KW-0285">Flavoprotein</keyword>
<organism evidence="10 11">
    <name type="scientific">Phanerochaete carnosa (strain HHB-10118-sp)</name>
    <name type="common">White-rot fungus</name>
    <name type="synonym">Peniophora carnosa</name>
    <dbReference type="NCBI Taxonomy" id="650164"/>
    <lineage>
        <taxon>Eukaryota</taxon>
        <taxon>Fungi</taxon>
        <taxon>Dikarya</taxon>
        <taxon>Basidiomycota</taxon>
        <taxon>Agaricomycotina</taxon>
        <taxon>Agaricomycetes</taxon>
        <taxon>Polyporales</taxon>
        <taxon>Phanerochaetaceae</taxon>
        <taxon>Phanerochaete</taxon>
    </lineage>
</organism>
<keyword evidence="11" id="KW-1185">Reference proteome</keyword>
<accession>K5VWA1</accession>
<evidence type="ECO:0000256" key="4">
    <source>
        <dbReference type="ARBA" id="ARBA00022729"/>
    </source>
</evidence>
<evidence type="ECO:0000256" key="6">
    <source>
        <dbReference type="ARBA" id="ARBA00023002"/>
    </source>
</evidence>
<comment type="cofactor">
    <cofactor evidence="1">
        <name>FAD</name>
        <dbReference type="ChEBI" id="CHEBI:57692"/>
    </cofactor>
</comment>
<gene>
    <name evidence="10" type="ORF">PHACADRAFT_213006</name>
</gene>
<dbReference type="HOGENOM" id="CLU_002865_1_1_1"/>
<dbReference type="PROSITE" id="PS00623">
    <property type="entry name" value="GMC_OXRED_1"/>
    <property type="match status" value="1"/>
</dbReference>
<keyword evidence="4" id="KW-0732">Signal</keyword>
<dbReference type="Proteomes" id="UP000008370">
    <property type="component" value="Unassembled WGS sequence"/>
</dbReference>
<dbReference type="InterPro" id="IPR012132">
    <property type="entry name" value="GMC_OxRdtase"/>
</dbReference>